<geneLocation type="plasmid" evidence="1 2">
    <name>unnamed1</name>
</geneLocation>
<evidence type="ECO:0000313" key="2">
    <source>
        <dbReference type="Proteomes" id="UP001059745"/>
    </source>
</evidence>
<keyword evidence="1" id="KW-0614">Plasmid</keyword>
<accession>A0AB38U5T7</accession>
<dbReference type="RefSeq" id="WP_186267820.1">
    <property type="nucleotide sequence ID" value="NZ_CADFCL010000014.1"/>
</dbReference>
<gene>
    <name evidence="1" type="ORF">NYZ96_35100</name>
</gene>
<dbReference type="Proteomes" id="UP001059745">
    <property type="component" value="Plasmid unnamed1"/>
</dbReference>
<sequence length="334" mass="32838">MSEGTVTISTPIANRKELAEAFGQNQSAVRRIEAMTKDLTVNIPDYVNQTNDLVEALAQIAYVVRTLDPNTPNAVALGAGTGLSVTFGSGSVTISLTVPVAVGNGGTGVTNIPNHGVVIGNGGSPVGAVTPGPAGSVLASNGASADPSYQAVVNSISGGTGISVSASTGSAAVSLQVPVTVNHGGTGSTSPSGTALDNITAFSGIGILRRTGSGAYTFDSVATYLQSGNNLSDLGSAATARTNLGLGTMATQNASAVAITGGSIDGTAIGATTAASGKFTALTNGDTVLMRTSSALPNGAGAQIGTMTNGPVNGNPSKWIPINDNGTTRYIPAW</sequence>
<reference evidence="1" key="1">
    <citation type="submission" date="2022-09" db="EMBL/GenBank/DDBJ databases">
        <title>Genomic of Burkholderia gladioli.</title>
        <authorList>
            <person name="Wu H."/>
        </authorList>
    </citation>
    <scope>NUCLEOTIDE SEQUENCE</scope>
    <source>
        <strain evidence="1">ZN-S4</strain>
        <plasmid evidence="1">unnamed1</plasmid>
    </source>
</reference>
<dbReference type="EMBL" id="CP104216">
    <property type="protein sequence ID" value="UWX75373.1"/>
    <property type="molecule type" value="Genomic_DNA"/>
</dbReference>
<dbReference type="AlphaFoldDB" id="A0AB38U5T7"/>
<organism evidence="1 2">
    <name type="scientific">Burkholderia gladioli</name>
    <name type="common">Pseudomonas marginata</name>
    <name type="synonym">Phytomonas marginata</name>
    <dbReference type="NCBI Taxonomy" id="28095"/>
    <lineage>
        <taxon>Bacteria</taxon>
        <taxon>Pseudomonadati</taxon>
        <taxon>Pseudomonadota</taxon>
        <taxon>Betaproteobacteria</taxon>
        <taxon>Burkholderiales</taxon>
        <taxon>Burkholderiaceae</taxon>
        <taxon>Burkholderia</taxon>
    </lineage>
</organism>
<name>A0AB38U5T7_BURGA</name>
<evidence type="ECO:0000313" key="1">
    <source>
        <dbReference type="EMBL" id="UWX75373.1"/>
    </source>
</evidence>
<proteinExistence type="predicted"/>
<protein>
    <submittedName>
        <fullName evidence="1">Uncharacterized protein</fullName>
    </submittedName>
</protein>